<dbReference type="Gene3D" id="3.40.50.300">
    <property type="entry name" value="P-loop containing nucleotide triphosphate hydrolases"/>
    <property type="match status" value="1"/>
</dbReference>
<evidence type="ECO:0000256" key="2">
    <source>
        <dbReference type="SAM" id="MobiDB-lite"/>
    </source>
</evidence>
<accession>A0A7S0CFN9</accession>
<dbReference type="InterPro" id="IPR027417">
    <property type="entry name" value="P-loop_NTPase"/>
</dbReference>
<dbReference type="FunFam" id="3.40.50.300:FF:001447">
    <property type="entry name" value="Ras-related protein Rab-1B"/>
    <property type="match status" value="1"/>
</dbReference>
<dbReference type="SMART" id="SM00175">
    <property type="entry name" value="RAB"/>
    <property type="match status" value="1"/>
</dbReference>
<reference evidence="3" key="1">
    <citation type="submission" date="2021-01" db="EMBL/GenBank/DDBJ databases">
        <authorList>
            <person name="Corre E."/>
            <person name="Pelletier E."/>
            <person name="Niang G."/>
            <person name="Scheremetjew M."/>
            <person name="Finn R."/>
            <person name="Kale V."/>
            <person name="Holt S."/>
            <person name="Cochrane G."/>
            <person name="Meng A."/>
            <person name="Brown T."/>
            <person name="Cohen L."/>
        </authorList>
    </citation>
    <scope>NUCLEOTIDE SEQUENCE</scope>
    <source>
        <strain evidence="3">CCAP1064/1</strain>
    </source>
</reference>
<evidence type="ECO:0000256" key="1">
    <source>
        <dbReference type="ARBA" id="ARBA00022741"/>
    </source>
</evidence>
<gene>
    <name evidence="3" type="ORF">PINE0816_LOCUS18246</name>
</gene>
<dbReference type="GO" id="GO:0005525">
    <property type="term" value="F:GTP binding"/>
    <property type="evidence" value="ECO:0007669"/>
    <property type="project" value="InterPro"/>
</dbReference>
<sequence length="119" mass="13221">MYYRGAAAAIVVYDITNPDSFAGAKSWVKELQRRGDPNVVIALAGNKADLDSRRKVEFEEANAYAEENGILHLETSAKNSNNVKSLFVEIAQKLPKNPPQPEREAFPLMAPKQEKRACC</sequence>
<dbReference type="PROSITE" id="PS51419">
    <property type="entry name" value="RAB"/>
    <property type="match status" value="1"/>
</dbReference>
<dbReference type="PROSITE" id="PS51421">
    <property type="entry name" value="RAS"/>
    <property type="match status" value="1"/>
</dbReference>
<dbReference type="PANTHER" id="PTHR47978">
    <property type="match status" value="1"/>
</dbReference>
<dbReference type="AlphaFoldDB" id="A0A7S0CFN9"/>
<dbReference type="GO" id="GO:0003924">
    <property type="term" value="F:GTPase activity"/>
    <property type="evidence" value="ECO:0007669"/>
    <property type="project" value="InterPro"/>
</dbReference>
<dbReference type="EMBL" id="HBEL01039293">
    <property type="protein sequence ID" value="CAD8422090.1"/>
    <property type="molecule type" value="Transcribed_RNA"/>
</dbReference>
<dbReference type="SMART" id="SM00173">
    <property type="entry name" value="RAS"/>
    <property type="match status" value="1"/>
</dbReference>
<feature type="region of interest" description="Disordered" evidence="2">
    <location>
        <begin position="96"/>
        <end position="119"/>
    </location>
</feature>
<protein>
    <submittedName>
        <fullName evidence="3">Uncharacterized protein</fullName>
    </submittedName>
</protein>
<dbReference type="InterPro" id="IPR001806">
    <property type="entry name" value="Small_GTPase"/>
</dbReference>
<organism evidence="3">
    <name type="scientific">Proboscia inermis</name>
    <dbReference type="NCBI Taxonomy" id="420281"/>
    <lineage>
        <taxon>Eukaryota</taxon>
        <taxon>Sar</taxon>
        <taxon>Stramenopiles</taxon>
        <taxon>Ochrophyta</taxon>
        <taxon>Bacillariophyta</taxon>
        <taxon>Coscinodiscophyceae</taxon>
        <taxon>Rhizosoleniophycidae</taxon>
        <taxon>Rhizosoleniales</taxon>
        <taxon>Rhizosoleniaceae</taxon>
        <taxon>Proboscia</taxon>
    </lineage>
</organism>
<dbReference type="SUPFAM" id="SSF52540">
    <property type="entry name" value="P-loop containing nucleoside triphosphate hydrolases"/>
    <property type="match status" value="1"/>
</dbReference>
<evidence type="ECO:0000313" key="3">
    <source>
        <dbReference type="EMBL" id="CAD8422090.1"/>
    </source>
</evidence>
<keyword evidence="1" id="KW-0547">Nucleotide-binding</keyword>
<dbReference type="Pfam" id="PF00071">
    <property type="entry name" value="Ras"/>
    <property type="match status" value="1"/>
</dbReference>
<proteinExistence type="predicted"/>
<dbReference type="PRINTS" id="PR00449">
    <property type="entry name" value="RASTRNSFRMNG"/>
</dbReference>
<name>A0A7S0CFN9_9STRA</name>